<keyword evidence="1" id="KW-0732">Signal</keyword>
<evidence type="ECO:0000256" key="1">
    <source>
        <dbReference type="SAM" id="SignalP"/>
    </source>
</evidence>
<name>A0A9P5IBW2_9HELO</name>
<gene>
    <name evidence="2" type="ORF">EAE97_008776</name>
</gene>
<evidence type="ECO:0000313" key="2">
    <source>
        <dbReference type="EMBL" id="KAF7933009.1"/>
    </source>
</evidence>
<dbReference type="RefSeq" id="XP_038729802.1">
    <property type="nucleotide sequence ID" value="XM_038879291.1"/>
</dbReference>
<dbReference type="GeneID" id="62152364"/>
<dbReference type="Proteomes" id="UP000710849">
    <property type="component" value="Unassembled WGS sequence"/>
</dbReference>
<feature type="signal peptide" evidence="1">
    <location>
        <begin position="1"/>
        <end position="18"/>
    </location>
</feature>
<accession>A0A9P5IBW2</accession>
<protein>
    <submittedName>
        <fullName evidence="2">Uncharacterized protein</fullName>
    </submittedName>
</protein>
<evidence type="ECO:0000313" key="3">
    <source>
        <dbReference type="Proteomes" id="UP000710849"/>
    </source>
</evidence>
<dbReference type="PANTHER" id="PTHR35896">
    <property type="entry name" value="IG-LIKE DOMAIN-CONTAINING PROTEIN"/>
    <property type="match status" value="1"/>
</dbReference>
<keyword evidence="3" id="KW-1185">Reference proteome</keyword>
<dbReference type="AlphaFoldDB" id="A0A9P5IBW2"/>
<dbReference type="PANTHER" id="PTHR35896:SF3">
    <property type="entry name" value="MAJOR FACILITATOR SUPERFAMILY TRANSPORTER"/>
    <property type="match status" value="1"/>
</dbReference>
<proteinExistence type="predicted"/>
<dbReference type="EMBL" id="RCSW01000019">
    <property type="protein sequence ID" value="KAF7933009.1"/>
    <property type="molecule type" value="Genomic_DNA"/>
</dbReference>
<dbReference type="InterPro" id="IPR053008">
    <property type="entry name" value="Phomopsin_biosynth_assoc"/>
</dbReference>
<reference evidence="2 3" key="1">
    <citation type="journal article" date="2020" name="Genome Biol. Evol.">
        <title>Comparative genomics of Sclerotiniaceae.</title>
        <authorList>
            <person name="Valero Jimenez C.A."/>
            <person name="Steentjes M."/>
            <person name="Scholten O.E."/>
            <person name="Van Kan J.A.L."/>
        </authorList>
    </citation>
    <scope>NUCLEOTIDE SEQUENCE [LARGE SCALE GENOMIC DNA]</scope>
    <source>
        <strain evidence="2 3">MUCL 94</strain>
    </source>
</reference>
<feature type="chain" id="PRO_5040421868" evidence="1">
    <location>
        <begin position="19"/>
        <end position="205"/>
    </location>
</feature>
<sequence length="205" mass="23009">MTFILLFVVIILLSVVLTIGRGATAHAGGLCLETYNSQQPELAELGESHHSHESHNNMLWKDCGSSGEEAQAKGCVFDVILVAWLQPECFDSELHEAYLSDHDYPFWLDRSLQTPTDLAEVRLGKHTTVYSSSEFHLAHCAYFLEQSVRGFRRGGMVDNVTLDNEHTEHCARSLRDQWLPGIGFSPLHMDYHSCGMPRGFVESEA</sequence>
<organism evidence="2 3">
    <name type="scientific">Botrytis byssoidea</name>
    <dbReference type="NCBI Taxonomy" id="139641"/>
    <lineage>
        <taxon>Eukaryota</taxon>
        <taxon>Fungi</taxon>
        <taxon>Dikarya</taxon>
        <taxon>Ascomycota</taxon>
        <taxon>Pezizomycotina</taxon>
        <taxon>Leotiomycetes</taxon>
        <taxon>Helotiales</taxon>
        <taxon>Sclerotiniaceae</taxon>
        <taxon>Botrytis</taxon>
    </lineage>
</organism>
<comment type="caution">
    <text evidence="2">The sequence shown here is derived from an EMBL/GenBank/DDBJ whole genome shotgun (WGS) entry which is preliminary data.</text>
</comment>